<sequence>MSMAVRCRRRDLVPRYSIGPYFVRPLAIRNSQEHITLQVQFNIYNYPNNHLFKHASFPGTSLQNLQHAFSVTSSNSNFFPINSKAARLSDLAIHTAIGSCSSRQRNIIEIRQWQNQTLRLLAMVIGYVRAAKLRTSPRTQSSTAYRAVTIRPATLPAQADISSLHIFIVSYELQHTAMNDGYELWHCYECDADNPDWHTEQCPVCGTPRPEQSRMSSTPMNTLGGAGSPAEGIWECSNCGAVNSAMHWNQCGECAFLN</sequence>
<evidence type="ECO:0000313" key="1">
    <source>
        <dbReference type="EMBL" id="EAT91515.1"/>
    </source>
</evidence>
<reference evidence="2" key="1">
    <citation type="journal article" date="2007" name="Plant Cell">
        <title>Dothideomycete-plant interactions illuminated by genome sequencing and EST analysis of the wheat pathogen Stagonospora nodorum.</title>
        <authorList>
            <person name="Hane J.K."/>
            <person name="Lowe R.G."/>
            <person name="Solomon P.S."/>
            <person name="Tan K.C."/>
            <person name="Schoch C.L."/>
            <person name="Spatafora J.W."/>
            <person name="Crous P.W."/>
            <person name="Kodira C."/>
            <person name="Birren B.W."/>
            <person name="Galagan J.E."/>
            <person name="Torriani S.F."/>
            <person name="McDonald B.A."/>
            <person name="Oliver R.P."/>
        </authorList>
    </citation>
    <scope>NUCLEOTIDE SEQUENCE [LARGE SCALE GENOMIC DNA]</scope>
    <source>
        <strain evidence="2">SN15 / ATCC MYA-4574 / FGSC 10173</strain>
    </source>
</reference>
<organism evidence="1 2">
    <name type="scientific">Phaeosphaeria nodorum (strain SN15 / ATCC MYA-4574 / FGSC 10173)</name>
    <name type="common">Glume blotch fungus</name>
    <name type="synonym">Parastagonospora nodorum</name>
    <dbReference type="NCBI Taxonomy" id="321614"/>
    <lineage>
        <taxon>Eukaryota</taxon>
        <taxon>Fungi</taxon>
        <taxon>Dikarya</taxon>
        <taxon>Ascomycota</taxon>
        <taxon>Pezizomycotina</taxon>
        <taxon>Dothideomycetes</taxon>
        <taxon>Pleosporomycetidae</taxon>
        <taxon>Pleosporales</taxon>
        <taxon>Pleosporineae</taxon>
        <taxon>Phaeosphaeriaceae</taxon>
        <taxon>Parastagonospora</taxon>
    </lineage>
</organism>
<gene>
    <name evidence="1" type="ORF">SNOG_00020</name>
</gene>
<dbReference type="GeneID" id="5968181"/>
<evidence type="ECO:0000313" key="2">
    <source>
        <dbReference type="Proteomes" id="UP000001055"/>
    </source>
</evidence>
<name>Q0V7J4_PHANO</name>
<dbReference type="VEuPathDB" id="FungiDB:JI435_425520"/>
<accession>Q0V7J4</accession>
<dbReference type="EMBL" id="CH445325">
    <property type="protein sequence ID" value="EAT91515.1"/>
    <property type="molecule type" value="Genomic_DNA"/>
</dbReference>
<dbReference type="Proteomes" id="UP000001055">
    <property type="component" value="Unassembled WGS sequence"/>
</dbReference>
<dbReference type="RefSeq" id="XP_001790718.1">
    <property type="nucleotide sequence ID" value="XM_001790666.1"/>
</dbReference>
<dbReference type="AlphaFoldDB" id="Q0V7J4"/>
<dbReference type="KEGG" id="pno:SNOG_00020"/>
<protein>
    <recommendedName>
        <fullName evidence="3">RanBP2-type domain-containing protein</fullName>
    </recommendedName>
</protein>
<evidence type="ECO:0008006" key="3">
    <source>
        <dbReference type="Google" id="ProtNLM"/>
    </source>
</evidence>
<dbReference type="InParanoid" id="Q0V7J4"/>
<proteinExistence type="predicted"/>